<comment type="caution">
    <text evidence="2">The sequence shown here is derived from an EMBL/GenBank/DDBJ whole genome shotgun (WGS) entry which is preliminary data.</text>
</comment>
<protein>
    <recommendedName>
        <fullName evidence="4">Anaerobic C4-dicarboxylate transporter</fullName>
    </recommendedName>
</protein>
<evidence type="ECO:0008006" key="4">
    <source>
        <dbReference type="Google" id="ProtNLM"/>
    </source>
</evidence>
<feature type="transmembrane region" description="Helical" evidence="1">
    <location>
        <begin position="6"/>
        <end position="27"/>
    </location>
</feature>
<sequence length="30" mass="3086">MFWVHLLIVIAFIVFGSRLGGIGIGLAGGA</sequence>
<proteinExistence type="predicted"/>
<dbReference type="Proteomes" id="UP000016307">
    <property type="component" value="Unassembled WGS sequence"/>
</dbReference>
<accession>U1FBT4</accession>
<evidence type="ECO:0000256" key="1">
    <source>
        <dbReference type="SAM" id="Phobius"/>
    </source>
</evidence>
<dbReference type="EMBL" id="AOSS01000205">
    <property type="protein sequence ID" value="ERF56561.1"/>
    <property type="molecule type" value="Genomic_DNA"/>
</dbReference>
<keyword evidence="3" id="KW-1185">Reference proteome</keyword>
<keyword evidence="1" id="KW-0812">Transmembrane</keyword>
<evidence type="ECO:0000313" key="2">
    <source>
        <dbReference type="EMBL" id="ERF56561.1"/>
    </source>
</evidence>
<organism evidence="2 3">
    <name type="scientific">Cutibacterium granulosum DSM 20700</name>
    <dbReference type="NCBI Taxonomy" id="1160719"/>
    <lineage>
        <taxon>Bacteria</taxon>
        <taxon>Bacillati</taxon>
        <taxon>Actinomycetota</taxon>
        <taxon>Actinomycetes</taxon>
        <taxon>Propionibacteriales</taxon>
        <taxon>Propionibacteriaceae</taxon>
        <taxon>Cutibacterium</taxon>
    </lineage>
</organism>
<gene>
    <name evidence="2" type="ORF">H641_05665</name>
</gene>
<name>U1FBT4_9ACTN</name>
<dbReference type="AlphaFoldDB" id="U1FBT4"/>
<feature type="non-terminal residue" evidence="2">
    <location>
        <position position="30"/>
    </location>
</feature>
<evidence type="ECO:0000313" key="3">
    <source>
        <dbReference type="Proteomes" id="UP000016307"/>
    </source>
</evidence>
<keyword evidence="1" id="KW-0472">Membrane</keyword>
<keyword evidence="1" id="KW-1133">Transmembrane helix</keyword>
<reference evidence="2 3" key="1">
    <citation type="journal article" date="2013" name="BMC Genomics">
        <title>Comparative genomics reveals distinct host-interacting traits of three major human-associated propionibacteria.</title>
        <authorList>
            <person name="Mak T.N."/>
            <person name="Schmid M."/>
            <person name="Brzuszkiewicz E."/>
            <person name="Zeng G."/>
            <person name="Meyer R."/>
            <person name="Sfanos K.S."/>
            <person name="Brinkmann V."/>
            <person name="Meyer T.F."/>
            <person name="Bruggemann H."/>
        </authorList>
    </citation>
    <scope>NUCLEOTIDE SEQUENCE [LARGE SCALE GENOMIC DNA]</scope>
    <source>
        <strain evidence="2 3">DSM 20700</strain>
    </source>
</reference>